<evidence type="ECO:0000313" key="3">
    <source>
        <dbReference type="Proteomes" id="UP000244722"/>
    </source>
</evidence>
<gene>
    <name evidence="2" type="ORF">B9Z19DRAFT_975081</name>
</gene>
<proteinExistence type="predicted"/>
<dbReference type="Gene3D" id="1.20.1050.120">
    <property type="match status" value="1"/>
</dbReference>
<protein>
    <submittedName>
        <fullName evidence="2">Uncharacterized protein</fullName>
    </submittedName>
</protein>
<name>A0A2T6ZY83_TUBBO</name>
<feature type="chain" id="PRO_5015463279" evidence="1">
    <location>
        <begin position="37"/>
        <end position="77"/>
    </location>
</feature>
<keyword evidence="1" id="KW-0732">Signal</keyword>
<reference evidence="2 3" key="1">
    <citation type="submission" date="2017-04" db="EMBL/GenBank/DDBJ databases">
        <title>Draft genome sequence of Tuber borchii Vittad., a whitish edible truffle.</title>
        <authorList>
            <consortium name="DOE Joint Genome Institute"/>
            <person name="Murat C."/>
            <person name="Kuo A."/>
            <person name="Barry K.W."/>
            <person name="Clum A."/>
            <person name="Dockter R.B."/>
            <person name="Fauchery L."/>
            <person name="Iotti M."/>
            <person name="Kohler A."/>
            <person name="Labutti K."/>
            <person name="Lindquist E.A."/>
            <person name="Lipzen A."/>
            <person name="Ohm R.A."/>
            <person name="Wang M."/>
            <person name="Grigoriev I.V."/>
            <person name="Zambonelli A."/>
            <person name="Martin F.M."/>
        </authorList>
    </citation>
    <scope>NUCLEOTIDE SEQUENCE [LARGE SCALE GENOMIC DNA]</scope>
    <source>
        <strain evidence="2 3">Tbo3840</strain>
    </source>
</reference>
<sequence length="77" mass="8726">VSTTHSTSSLFPLVLNLRLLEHALLVLPTFHYHARAAKLCQRFPSQLSPVRTNILLVRSQPSSVPELLCRFVAFVMR</sequence>
<dbReference type="STRING" id="42251.A0A2T6ZY83"/>
<comment type="caution">
    <text evidence="2">The sequence shown here is derived from an EMBL/GenBank/DDBJ whole genome shotgun (WGS) entry which is preliminary data.</text>
</comment>
<dbReference type="EMBL" id="NESQ01000066">
    <property type="protein sequence ID" value="PUU80385.1"/>
    <property type="molecule type" value="Genomic_DNA"/>
</dbReference>
<evidence type="ECO:0000256" key="1">
    <source>
        <dbReference type="SAM" id="SignalP"/>
    </source>
</evidence>
<keyword evidence="3" id="KW-1185">Reference proteome</keyword>
<dbReference type="Proteomes" id="UP000244722">
    <property type="component" value="Unassembled WGS sequence"/>
</dbReference>
<feature type="signal peptide" evidence="1">
    <location>
        <begin position="1"/>
        <end position="36"/>
    </location>
</feature>
<feature type="non-terminal residue" evidence="2">
    <location>
        <position position="1"/>
    </location>
</feature>
<evidence type="ECO:0000313" key="2">
    <source>
        <dbReference type="EMBL" id="PUU80385.1"/>
    </source>
</evidence>
<accession>A0A2T6ZY83</accession>
<dbReference type="AlphaFoldDB" id="A0A2T6ZY83"/>
<organism evidence="2 3">
    <name type="scientific">Tuber borchii</name>
    <name type="common">White truffle</name>
    <dbReference type="NCBI Taxonomy" id="42251"/>
    <lineage>
        <taxon>Eukaryota</taxon>
        <taxon>Fungi</taxon>
        <taxon>Dikarya</taxon>
        <taxon>Ascomycota</taxon>
        <taxon>Pezizomycotina</taxon>
        <taxon>Pezizomycetes</taxon>
        <taxon>Pezizales</taxon>
        <taxon>Tuberaceae</taxon>
        <taxon>Tuber</taxon>
    </lineage>
</organism>